<proteinExistence type="predicted"/>
<dbReference type="Proteomes" id="UP001497525">
    <property type="component" value="Unassembled WGS sequence"/>
</dbReference>
<accession>A0AAV2TZ30</accession>
<name>A0AAV2TZ30_CALDB</name>
<keyword evidence="2" id="KW-1133">Transmembrane helix</keyword>
<feature type="compositionally biased region" description="Basic and acidic residues" evidence="1">
    <location>
        <begin position="214"/>
        <end position="223"/>
    </location>
</feature>
<evidence type="ECO:0000256" key="1">
    <source>
        <dbReference type="SAM" id="MobiDB-lite"/>
    </source>
</evidence>
<organism evidence="3 4">
    <name type="scientific">Calicophoron daubneyi</name>
    <name type="common">Rumen fluke</name>
    <name type="synonym">Paramphistomum daubneyi</name>
    <dbReference type="NCBI Taxonomy" id="300641"/>
    <lineage>
        <taxon>Eukaryota</taxon>
        <taxon>Metazoa</taxon>
        <taxon>Spiralia</taxon>
        <taxon>Lophotrochozoa</taxon>
        <taxon>Platyhelminthes</taxon>
        <taxon>Trematoda</taxon>
        <taxon>Digenea</taxon>
        <taxon>Plagiorchiida</taxon>
        <taxon>Pronocephalata</taxon>
        <taxon>Paramphistomoidea</taxon>
        <taxon>Paramphistomidae</taxon>
        <taxon>Calicophoron</taxon>
    </lineage>
</organism>
<dbReference type="AlphaFoldDB" id="A0AAV2TZ30"/>
<feature type="region of interest" description="Disordered" evidence="1">
    <location>
        <begin position="275"/>
        <end position="368"/>
    </location>
</feature>
<evidence type="ECO:0000256" key="2">
    <source>
        <dbReference type="SAM" id="Phobius"/>
    </source>
</evidence>
<feature type="compositionally biased region" description="Basic and acidic residues" evidence="1">
    <location>
        <begin position="297"/>
        <end position="311"/>
    </location>
</feature>
<keyword evidence="2" id="KW-0472">Membrane</keyword>
<reference evidence="3" key="1">
    <citation type="submission" date="2024-06" db="EMBL/GenBank/DDBJ databases">
        <authorList>
            <person name="Liu X."/>
            <person name="Lenzi L."/>
            <person name="Haldenby T S."/>
            <person name="Uol C."/>
        </authorList>
    </citation>
    <scope>NUCLEOTIDE SEQUENCE</scope>
</reference>
<feature type="compositionally biased region" description="Basic residues" evidence="1">
    <location>
        <begin position="340"/>
        <end position="358"/>
    </location>
</feature>
<feature type="transmembrane region" description="Helical" evidence="2">
    <location>
        <begin position="56"/>
        <end position="78"/>
    </location>
</feature>
<evidence type="ECO:0000313" key="4">
    <source>
        <dbReference type="Proteomes" id="UP001497525"/>
    </source>
</evidence>
<sequence>MRQVCTSHELIFDPSYPSLEAYSEYYDYDLLGRPVNFWIRLVRDPVKHLQYFCKTYSWYTSAVIILAVLLLIITFPLVRMCAAVKKWVINSIAIAKNLKAADKIEENRKRHFLPEDLDRHALVLCQAASSRHGIGSVGEWIPADLPDYEAVRFVYQEPWLMEQTHKGLRDKEITPGFEGMLEGELEDALRIAAERSLLKTRRPLPPALMKERKRMLEEAEKPPKASPPPPEKKVYGWEELYKERKDASMEETYRWWMTQRRRLPVEAEEVRDTLGQILGKSRPKSPPPEAEFGENDSVDRNSVEGAREVTQRYKSSKLTVLAPPQYDSDDQMGPNEILVRPRRGGGRRRKSSKRRSKRKQDADAAMDE</sequence>
<dbReference type="EMBL" id="CAXLJL010001011">
    <property type="protein sequence ID" value="CAL5142331.1"/>
    <property type="molecule type" value="Genomic_DNA"/>
</dbReference>
<protein>
    <submittedName>
        <fullName evidence="3">Uncharacterized protein</fullName>
    </submittedName>
</protein>
<evidence type="ECO:0000313" key="3">
    <source>
        <dbReference type="EMBL" id="CAL5142331.1"/>
    </source>
</evidence>
<gene>
    <name evidence="3" type="ORF">CDAUBV1_LOCUS17567</name>
</gene>
<comment type="caution">
    <text evidence="3">The sequence shown here is derived from an EMBL/GenBank/DDBJ whole genome shotgun (WGS) entry which is preliminary data.</text>
</comment>
<feature type="region of interest" description="Disordered" evidence="1">
    <location>
        <begin position="214"/>
        <end position="233"/>
    </location>
</feature>
<keyword evidence="2" id="KW-0812">Transmembrane</keyword>